<organism evidence="1 2">
    <name type="scientific">Flavobacterium turcicum</name>
    <dbReference type="NCBI Taxonomy" id="2764718"/>
    <lineage>
        <taxon>Bacteria</taxon>
        <taxon>Pseudomonadati</taxon>
        <taxon>Bacteroidota</taxon>
        <taxon>Flavobacteriia</taxon>
        <taxon>Flavobacteriales</taxon>
        <taxon>Flavobacteriaceae</taxon>
        <taxon>Flavobacterium</taxon>
    </lineage>
</organism>
<name>A0ABR7JJY9_9FLAO</name>
<evidence type="ECO:0000313" key="2">
    <source>
        <dbReference type="Proteomes" id="UP000621670"/>
    </source>
</evidence>
<dbReference type="Proteomes" id="UP000621670">
    <property type="component" value="Unassembled WGS sequence"/>
</dbReference>
<protein>
    <submittedName>
        <fullName evidence="1">Uncharacterized protein</fullName>
    </submittedName>
</protein>
<proteinExistence type="predicted"/>
<reference evidence="1 2" key="1">
    <citation type="submission" date="2020-08" db="EMBL/GenBank/DDBJ databases">
        <title>Description of novel Flavobacterium F-400 isolate.</title>
        <authorList>
            <person name="Saticioglu I."/>
            <person name="Duman M."/>
            <person name="Altun S."/>
        </authorList>
    </citation>
    <scope>NUCLEOTIDE SEQUENCE [LARGE SCALE GENOMIC DNA]</scope>
    <source>
        <strain evidence="1 2">F-400</strain>
    </source>
</reference>
<gene>
    <name evidence="1" type="ORF">H8R26_14600</name>
</gene>
<accession>A0ABR7JJY9</accession>
<dbReference type="RefSeq" id="WP_166139162.1">
    <property type="nucleotide sequence ID" value="NZ_JAAOBY010000014.1"/>
</dbReference>
<evidence type="ECO:0000313" key="1">
    <source>
        <dbReference type="EMBL" id="MBC5864655.1"/>
    </source>
</evidence>
<dbReference type="EMBL" id="JACRUM010000015">
    <property type="protein sequence ID" value="MBC5864655.1"/>
    <property type="molecule type" value="Genomic_DNA"/>
</dbReference>
<keyword evidence="2" id="KW-1185">Reference proteome</keyword>
<sequence>MGFFSFLFGTSKSSENLPFEGNIKFNRIKSEYEIEIGDELNIWSKPNSSIVNLYAKGSVGGSGTVGTINNKFINNHLENTEHLFIENEIINFDNNYINLRIKMYVDENLTENIQKEYQDEWLKKILSKYNPKTNWSLRFFSESKLEKNKIKIKVIEKENLPNYDNYSKELIWLENLEGEKLKVENTAYTEDINKTLRAIYTGHEIEIKFITKDRNYYTLEVGKKNNS</sequence>
<comment type="caution">
    <text evidence="1">The sequence shown here is derived from an EMBL/GenBank/DDBJ whole genome shotgun (WGS) entry which is preliminary data.</text>
</comment>